<feature type="compositionally biased region" description="Low complexity" evidence="1">
    <location>
        <begin position="279"/>
        <end position="292"/>
    </location>
</feature>
<feature type="region of interest" description="Disordered" evidence="1">
    <location>
        <begin position="137"/>
        <end position="170"/>
    </location>
</feature>
<name>A0ABN9TEL2_9DINO</name>
<organism evidence="2 3">
    <name type="scientific">Prorocentrum cordatum</name>
    <dbReference type="NCBI Taxonomy" id="2364126"/>
    <lineage>
        <taxon>Eukaryota</taxon>
        <taxon>Sar</taxon>
        <taxon>Alveolata</taxon>
        <taxon>Dinophyceae</taxon>
        <taxon>Prorocentrales</taxon>
        <taxon>Prorocentraceae</taxon>
        <taxon>Prorocentrum</taxon>
    </lineage>
</organism>
<keyword evidence="3" id="KW-1185">Reference proteome</keyword>
<protein>
    <submittedName>
        <fullName evidence="2">Uncharacterized protein</fullName>
    </submittedName>
</protein>
<sequence length="320" mass="33397">MEVLLLRDGHRPQVTLPLPSATAHLIQALRTVSSPSVKVPGEAPPCAAGQEAGRRGGPRSGGASGIQSEMLKRSGRRANTTDGALQVAGAGLDQAIRSSSSRNLGRGAEGGAASADVGLGLRGHLASKQRQLVEELASHPRESVAAGDGRAGWGRAATAPEEPSWRRGDEDDYDFVVDSFGVSGAWKQPPTPAGMSPSCQQLRQAASPTQILMREAGSPTHGFAPSPRGAFHPAAGRERSVPAFARRGDAYEDLPASSMKRSSSQTDLADVALLSRALSGASSAVSSPARSPTRTRKSWPTVQEVVKEPPMGHKLSWDRG</sequence>
<accession>A0ABN9TEL2</accession>
<feature type="non-terminal residue" evidence="2">
    <location>
        <position position="320"/>
    </location>
</feature>
<dbReference type="Proteomes" id="UP001189429">
    <property type="component" value="Unassembled WGS sequence"/>
</dbReference>
<evidence type="ECO:0000313" key="3">
    <source>
        <dbReference type="Proteomes" id="UP001189429"/>
    </source>
</evidence>
<evidence type="ECO:0000313" key="2">
    <source>
        <dbReference type="EMBL" id="CAK0844212.1"/>
    </source>
</evidence>
<feature type="compositionally biased region" description="Basic and acidic residues" evidence="1">
    <location>
        <begin position="305"/>
        <end position="320"/>
    </location>
</feature>
<comment type="caution">
    <text evidence="2">The sequence shown here is derived from an EMBL/GenBank/DDBJ whole genome shotgun (WGS) entry which is preliminary data.</text>
</comment>
<dbReference type="EMBL" id="CAUYUJ010014644">
    <property type="protein sequence ID" value="CAK0844212.1"/>
    <property type="molecule type" value="Genomic_DNA"/>
</dbReference>
<gene>
    <name evidence="2" type="ORF">PCOR1329_LOCUS38355</name>
</gene>
<feature type="region of interest" description="Disordered" evidence="1">
    <location>
        <begin position="279"/>
        <end position="320"/>
    </location>
</feature>
<reference evidence="2" key="1">
    <citation type="submission" date="2023-10" db="EMBL/GenBank/DDBJ databases">
        <authorList>
            <person name="Chen Y."/>
            <person name="Shah S."/>
            <person name="Dougan E. K."/>
            <person name="Thang M."/>
            <person name="Chan C."/>
        </authorList>
    </citation>
    <scope>NUCLEOTIDE SEQUENCE [LARGE SCALE GENOMIC DNA]</scope>
</reference>
<feature type="compositionally biased region" description="Low complexity" evidence="1">
    <location>
        <begin position="145"/>
        <end position="159"/>
    </location>
</feature>
<proteinExistence type="predicted"/>
<feature type="region of interest" description="Disordered" evidence="1">
    <location>
        <begin position="34"/>
        <end position="68"/>
    </location>
</feature>
<evidence type="ECO:0000256" key="1">
    <source>
        <dbReference type="SAM" id="MobiDB-lite"/>
    </source>
</evidence>